<proteinExistence type="predicted"/>
<name>E8T7W3_MESCW</name>
<organism evidence="1 2">
    <name type="scientific">Mesorhizobium ciceri biovar biserrulae (strain HAMBI 2942 / LMG 23838 / WSM1271)</name>
    <dbReference type="NCBI Taxonomy" id="765698"/>
    <lineage>
        <taxon>Bacteria</taxon>
        <taxon>Pseudomonadati</taxon>
        <taxon>Pseudomonadota</taxon>
        <taxon>Alphaproteobacteria</taxon>
        <taxon>Hyphomicrobiales</taxon>
        <taxon>Phyllobacteriaceae</taxon>
        <taxon>Mesorhizobium</taxon>
    </lineage>
</organism>
<dbReference type="Proteomes" id="UP000007471">
    <property type="component" value="Chromosome"/>
</dbReference>
<gene>
    <name evidence="1" type="ordered locus">Mesci_3847</name>
</gene>
<dbReference type="KEGG" id="mci:Mesci_3847"/>
<dbReference type="EMBL" id="CP002447">
    <property type="protein sequence ID" value="ADV12964.1"/>
    <property type="molecule type" value="Genomic_DNA"/>
</dbReference>
<evidence type="ECO:0000313" key="1">
    <source>
        <dbReference type="EMBL" id="ADV12964.1"/>
    </source>
</evidence>
<dbReference type="RefSeq" id="WP_013531630.1">
    <property type="nucleotide sequence ID" value="NC_014923.1"/>
</dbReference>
<dbReference type="HOGENOM" id="CLU_2666847_0_0_5"/>
<dbReference type="OrthoDB" id="8100871at2"/>
<protein>
    <submittedName>
        <fullName evidence="1">Uncharacterized protein</fullName>
    </submittedName>
</protein>
<sequence>MGTIINLNEVRAKWRGPPEPPVDEAFVAAWEPIFEALELVETIQLPKTARARQLLLRGLGVMLDREQRRLGQCAK</sequence>
<evidence type="ECO:0000313" key="2">
    <source>
        <dbReference type="Proteomes" id="UP000007471"/>
    </source>
</evidence>
<accession>E8T7W3</accession>
<reference evidence="2" key="1">
    <citation type="submission" date="2011-01" db="EMBL/GenBank/DDBJ databases">
        <title>Complete sequence of chromosome of Mesorhizobium ciceri bv. biserrulae WSM1271.</title>
        <authorList>
            <person name="Lucas S."/>
            <person name="Copeland A."/>
            <person name="Lapidus A."/>
            <person name="Cheng J.-F."/>
            <person name="Goodwin L."/>
            <person name="Pitluck S."/>
            <person name="Teshima H."/>
            <person name="Detter J.C."/>
            <person name="Han C."/>
            <person name="Tapia R."/>
            <person name="Land M."/>
            <person name="Hauser L."/>
            <person name="Kyrpides N."/>
            <person name="Ivanova N."/>
            <person name="Nandasena K."/>
            <person name="Reeve W.G."/>
            <person name="Howieson J.G."/>
            <person name="O'Hara G."/>
            <person name="Tiwari R.P."/>
            <person name="Woyke T."/>
        </authorList>
    </citation>
    <scope>NUCLEOTIDE SEQUENCE [LARGE SCALE GENOMIC DNA]</scope>
    <source>
        <strain evidence="2">HAMBI 2942 / LMG 23838 / WSM1271</strain>
    </source>
</reference>
<dbReference type="STRING" id="765698.Mesci_3847"/>
<dbReference type="AlphaFoldDB" id="E8T7W3"/>